<keyword evidence="1" id="KW-0732">Signal</keyword>
<protein>
    <submittedName>
        <fullName evidence="3">Ycei family protein</fullName>
    </submittedName>
</protein>
<feature type="domain" description="Lipid/polyisoprenoid-binding YceI-like" evidence="2">
    <location>
        <begin position="48"/>
        <end position="216"/>
    </location>
</feature>
<keyword evidence="4" id="KW-1185">Reference proteome</keyword>
<dbReference type="PROSITE" id="PS51257">
    <property type="entry name" value="PROKAR_LIPOPROTEIN"/>
    <property type="match status" value="1"/>
</dbReference>
<dbReference type="RefSeq" id="WP_015693934.1">
    <property type="nucleotide sequence ID" value="NC_016940.1"/>
</dbReference>
<feature type="signal peptide" evidence="1">
    <location>
        <begin position="1"/>
        <end position="24"/>
    </location>
</feature>
<dbReference type="SUPFAM" id="SSF101874">
    <property type="entry name" value="YceI-like"/>
    <property type="match status" value="1"/>
</dbReference>
<dbReference type="InterPro" id="IPR007372">
    <property type="entry name" value="Lipid/polyisoprenoid-bd_YceI"/>
</dbReference>
<dbReference type="STRING" id="984262.SGRA_3620"/>
<dbReference type="PANTHER" id="PTHR34406:SF1">
    <property type="entry name" value="PROTEIN YCEI"/>
    <property type="match status" value="1"/>
</dbReference>
<dbReference type="Pfam" id="PF04264">
    <property type="entry name" value="YceI"/>
    <property type="match status" value="1"/>
</dbReference>
<dbReference type="Proteomes" id="UP000007519">
    <property type="component" value="Chromosome"/>
</dbReference>
<dbReference type="Gene3D" id="2.40.128.110">
    <property type="entry name" value="Lipid/polyisoprenoid-binding, YceI-like"/>
    <property type="match status" value="1"/>
</dbReference>
<evidence type="ECO:0000313" key="3">
    <source>
        <dbReference type="EMBL" id="AFC26344.1"/>
    </source>
</evidence>
<evidence type="ECO:0000313" key="4">
    <source>
        <dbReference type="Proteomes" id="UP000007519"/>
    </source>
</evidence>
<dbReference type="AlphaFoldDB" id="H6L5U4"/>
<dbReference type="KEGG" id="sgn:SGRA_3620"/>
<dbReference type="PANTHER" id="PTHR34406">
    <property type="entry name" value="PROTEIN YCEI"/>
    <property type="match status" value="1"/>
</dbReference>
<feature type="chain" id="PRO_5003604675" evidence="1">
    <location>
        <begin position="25"/>
        <end position="216"/>
    </location>
</feature>
<dbReference type="InterPro" id="IPR036761">
    <property type="entry name" value="TTHA0802/YceI-like_sf"/>
</dbReference>
<accession>H6L5U4</accession>
<evidence type="ECO:0000259" key="2">
    <source>
        <dbReference type="SMART" id="SM00867"/>
    </source>
</evidence>
<organism evidence="3 4">
    <name type="scientific">Saprospira grandis (strain Lewin)</name>
    <dbReference type="NCBI Taxonomy" id="984262"/>
    <lineage>
        <taxon>Bacteria</taxon>
        <taxon>Pseudomonadati</taxon>
        <taxon>Bacteroidota</taxon>
        <taxon>Saprospiria</taxon>
        <taxon>Saprospirales</taxon>
        <taxon>Saprospiraceae</taxon>
        <taxon>Saprospira</taxon>
    </lineage>
</organism>
<proteinExistence type="predicted"/>
<sequence>MKTLFRSLFLMMALGFVVTSCVEAPEGEKVEANEAKAVDTEKAAEAKTLAVDLASSKVEWVGNKVSGSHNGDMKLQSGELQLKEGQLIGGSFVLDMASINVLDLEAGSGKEDLEGHLKNNDFFEVEKFPTATFTITSVEAVEGEEGVTHRIEGNLKMRDIEKSVTIPANVSLDDAGLKASTPQFTIKRSVWGIDFEGKKDDLIADEMGLKISLAAK</sequence>
<name>H6L5U4_SAPGL</name>
<dbReference type="eggNOG" id="COG2353">
    <property type="taxonomic scope" value="Bacteria"/>
</dbReference>
<evidence type="ECO:0000256" key="1">
    <source>
        <dbReference type="SAM" id="SignalP"/>
    </source>
</evidence>
<dbReference type="OrthoDB" id="951410at2"/>
<gene>
    <name evidence="3" type="ordered locus">SGRA_3620</name>
</gene>
<dbReference type="EMBL" id="CP002831">
    <property type="protein sequence ID" value="AFC26344.1"/>
    <property type="molecule type" value="Genomic_DNA"/>
</dbReference>
<reference evidence="3 4" key="1">
    <citation type="journal article" date="2012" name="Stand. Genomic Sci.">
        <title>Complete genome sequencing and analysis of Saprospira grandis str. Lewin, a predatory marine bacterium.</title>
        <authorList>
            <person name="Saw J.H."/>
            <person name="Yuryev A."/>
            <person name="Kanbe M."/>
            <person name="Hou S."/>
            <person name="Young A.G."/>
            <person name="Aizawa S."/>
            <person name="Alam M."/>
        </authorList>
    </citation>
    <scope>NUCLEOTIDE SEQUENCE [LARGE SCALE GENOMIC DNA]</scope>
    <source>
        <strain evidence="3 4">Lewin</strain>
    </source>
</reference>
<dbReference type="SMART" id="SM00867">
    <property type="entry name" value="YceI"/>
    <property type="match status" value="1"/>
</dbReference>
<dbReference type="HOGENOM" id="CLU_071003_2_2_10"/>